<dbReference type="PANTHER" id="PTHR36920">
    <property type="match status" value="1"/>
</dbReference>
<gene>
    <name evidence="1" type="ORF">ABVT43_03695</name>
</gene>
<dbReference type="InterPro" id="IPR005618">
    <property type="entry name" value="OMPW"/>
</dbReference>
<dbReference type="PANTHER" id="PTHR36920:SF1">
    <property type="entry name" value="OUTER MEMBRANE PROTEIN W"/>
    <property type="match status" value="1"/>
</dbReference>
<evidence type="ECO:0000313" key="2">
    <source>
        <dbReference type="Proteomes" id="UP001548189"/>
    </source>
</evidence>
<organism evidence="1 2">
    <name type="scientific">Aliikangiella maris</name>
    <dbReference type="NCBI Taxonomy" id="3162458"/>
    <lineage>
        <taxon>Bacteria</taxon>
        <taxon>Pseudomonadati</taxon>
        <taxon>Pseudomonadota</taxon>
        <taxon>Gammaproteobacteria</taxon>
        <taxon>Oceanospirillales</taxon>
        <taxon>Pleioneaceae</taxon>
        <taxon>Aliikangiella</taxon>
    </lineage>
</organism>
<dbReference type="Pfam" id="PF03922">
    <property type="entry name" value="OmpW"/>
    <property type="match status" value="1"/>
</dbReference>
<keyword evidence="2" id="KW-1185">Reference proteome</keyword>
<dbReference type="SUPFAM" id="SSF56925">
    <property type="entry name" value="OMPA-like"/>
    <property type="match status" value="1"/>
</dbReference>
<protein>
    <submittedName>
        <fullName evidence="1">OmpW family outer membrane protein</fullName>
    </submittedName>
</protein>
<dbReference type="EMBL" id="JBEVCJ010000003">
    <property type="protein sequence ID" value="MET1254225.1"/>
    <property type="molecule type" value="Genomic_DNA"/>
</dbReference>
<dbReference type="InterPro" id="IPR011250">
    <property type="entry name" value="OMP/PagP_B-barrel"/>
</dbReference>
<accession>A0ABV2BQL8</accession>
<sequence>MKKLTIALAISAALSTPFVAAQDNADNWIFRVGVAHVSPNDDSGEVLGGGVGVDSDTGLAFSATYMVDANWGVEVLGALPFSHDIVGTGSLSGAKLGETKHLPPVVSLVYQWGEETQFHVGAGLNYTVFFEEESSSTLDTALNAQAKLDLESSTGLAFKVGFDTPMTDGWKFTGSLRYIQIDTTADVIINDSVAASVDVDIDPWVVMLGVSTTF</sequence>
<dbReference type="Gene3D" id="2.40.160.20">
    <property type="match status" value="1"/>
</dbReference>
<comment type="caution">
    <text evidence="1">The sequence shown here is derived from an EMBL/GenBank/DDBJ whole genome shotgun (WGS) entry which is preliminary data.</text>
</comment>
<evidence type="ECO:0000313" key="1">
    <source>
        <dbReference type="EMBL" id="MET1254225.1"/>
    </source>
</evidence>
<name>A0ABV2BQL8_9GAMM</name>
<dbReference type="Proteomes" id="UP001548189">
    <property type="component" value="Unassembled WGS sequence"/>
</dbReference>
<proteinExistence type="predicted"/>
<reference evidence="1 2" key="1">
    <citation type="submission" date="2024-06" db="EMBL/GenBank/DDBJ databases">
        <authorList>
            <person name="Li F."/>
        </authorList>
    </citation>
    <scope>NUCLEOTIDE SEQUENCE [LARGE SCALE GENOMIC DNA]</scope>
    <source>
        <strain evidence="1 2">GXAS 311</strain>
    </source>
</reference>